<dbReference type="EMBL" id="LNPX01000028">
    <property type="protein sequence ID" value="OEK56336.1"/>
    <property type="molecule type" value="Genomic_DNA"/>
</dbReference>
<organism evidence="2 3">
    <name type="scientific">Staphylococcus equorum</name>
    <dbReference type="NCBI Taxonomy" id="246432"/>
    <lineage>
        <taxon>Bacteria</taxon>
        <taxon>Bacillati</taxon>
        <taxon>Bacillota</taxon>
        <taxon>Bacilli</taxon>
        <taxon>Bacillales</taxon>
        <taxon>Staphylococcaceae</taxon>
        <taxon>Staphylococcus</taxon>
    </lineage>
</organism>
<name>A0AAP7LTZ1_9STAP</name>
<dbReference type="AlphaFoldDB" id="A0AAP7LTZ1"/>
<keyword evidence="1" id="KW-0812">Transmembrane</keyword>
<keyword evidence="1" id="KW-1133">Transmembrane helix</keyword>
<accession>A0AAP7LTZ1</accession>
<reference evidence="3" key="1">
    <citation type="submission" date="2015-11" db="EMBL/GenBank/DDBJ databases">
        <title>Genomic diversity of Staphylococcus saprophyticus strains from urinary tract infections, animal surfaces, and fermented foods.</title>
        <authorList>
            <person name="Wolfe B.E."/>
        </authorList>
    </citation>
    <scope>NUCLEOTIDE SEQUENCE [LARGE SCALE GENOMIC DNA]</scope>
    <source>
        <strain evidence="3">738_7</strain>
    </source>
</reference>
<dbReference type="RefSeq" id="WP_069854524.1">
    <property type="nucleotide sequence ID" value="NZ_LNPX01000028.1"/>
</dbReference>
<feature type="transmembrane region" description="Helical" evidence="1">
    <location>
        <begin position="5"/>
        <end position="25"/>
    </location>
</feature>
<evidence type="ECO:0000313" key="2">
    <source>
        <dbReference type="EMBL" id="OEK56336.1"/>
    </source>
</evidence>
<gene>
    <name evidence="2" type="ORF">ASS94_07025</name>
</gene>
<evidence type="ECO:0000313" key="3">
    <source>
        <dbReference type="Proteomes" id="UP000095464"/>
    </source>
</evidence>
<comment type="caution">
    <text evidence="2">The sequence shown here is derived from an EMBL/GenBank/DDBJ whole genome shotgun (WGS) entry which is preliminary data.</text>
</comment>
<dbReference type="Proteomes" id="UP000095464">
    <property type="component" value="Unassembled WGS sequence"/>
</dbReference>
<feature type="transmembrane region" description="Helical" evidence="1">
    <location>
        <begin position="31"/>
        <end position="50"/>
    </location>
</feature>
<evidence type="ECO:0000256" key="1">
    <source>
        <dbReference type="SAM" id="Phobius"/>
    </source>
</evidence>
<protein>
    <submittedName>
        <fullName evidence="2">Uncharacterized protein</fullName>
    </submittedName>
</protein>
<keyword evidence="1" id="KW-0472">Membrane</keyword>
<proteinExistence type="predicted"/>
<sequence length="60" mass="6721">MRAFVWGLLVVAIYKLVLYVLNLNIATEVDMFLTISAFACGAISTFLKTITITHKVEDKN</sequence>